<gene>
    <name evidence="1" type="ORF">DFH07DRAFT_959251</name>
</gene>
<evidence type="ECO:0000313" key="2">
    <source>
        <dbReference type="Proteomes" id="UP001215280"/>
    </source>
</evidence>
<protein>
    <submittedName>
        <fullName evidence="1">Uncharacterized protein</fullName>
    </submittedName>
</protein>
<comment type="caution">
    <text evidence="1">The sequence shown here is derived from an EMBL/GenBank/DDBJ whole genome shotgun (WGS) entry which is preliminary data.</text>
</comment>
<dbReference type="AlphaFoldDB" id="A0AAD7J5P4"/>
<evidence type="ECO:0000313" key="1">
    <source>
        <dbReference type="EMBL" id="KAJ7755608.1"/>
    </source>
</evidence>
<keyword evidence="2" id="KW-1185">Reference proteome</keyword>
<reference evidence="1" key="1">
    <citation type="submission" date="2023-03" db="EMBL/GenBank/DDBJ databases">
        <title>Massive genome expansion in bonnet fungi (Mycena s.s.) driven by repeated elements and novel gene families across ecological guilds.</title>
        <authorList>
            <consortium name="Lawrence Berkeley National Laboratory"/>
            <person name="Harder C.B."/>
            <person name="Miyauchi S."/>
            <person name="Viragh M."/>
            <person name="Kuo A."/>
            <person name="Thoen E."/>
            <person name="Andreopoulos B."/>
            <person name="Lu D."/>
            <person name="Skrede I."/>
            <person name="Drula E."/>
            <person name="Henrissat B."/>
            <person name="Morin E."/>
            <person name="Kohler A."/>
            <person name="Barry K."/>
            <person name="LaButti K."/>
            <person name="Morin E."/>
            <person name="Salamov A."/>
            <person name="Lipzen A."/>
            <person name="Mereny Z."/>
            <person name="Hegedus B."/>
            <person name="Baldrian P."/>
            <person name="Stursova M."/>
            <person name="Weitz H."/>
            <person name="Taylor A."/>
            <person name="Grigoriev I.V."/>
            <person name="Nagy L.G."/>
            <person name="Martin F."/>
            <person name="Kauserud H."/>
        </authorList>
    </citation>
    <scope>NUCLEOTIDE SEQUENCE</scope>
    <source>
        <strain evidence="1">CBHHK188m</strain>
    </source>
</reference>
<proteinExistence type="predicted"/>
<organism evidence="1 2">
    <name type="scientific">Mycena maculata</name>
    <dbReference type="NCBI Taxonomy" id="230809"/>
    <lineage>
        <taxon>Eukaryota</taxon>
        <taxon>Fungi</taxon>
        <taxon>Dikarya</taxon>
        <taxon>Basidiomycota</taxon>
        <taxon>Agaricomycotina</taxon>
        <taxon>Agaricomycetes</taxon>
        <taxon>Agaricomycetidae</taxon>
        <taxon>Agaricales</taxon>
        <taxon>Marasmiineae</taxon>
        <taxon>Mycenaceae</taxon>
        <taxon>Mycena</taxon>
    </lineage>
</organism>
<sequence length="167" mass="18818">MHWEFLGSTGILVASHCQNDIYLTPGGTPLNPNIGDIRLIVQATNMGQMAIIYAELWTVAGWQAMNMPSHLVVQDVMANVPQVAQQLLPRHWLTNQAILNNVPFVLGYTLVWSHTVIISGASINYIPHRPRGDNDAYMPARNPDPNPVPCVRIRWARQRSEYRQGLR</sequence>
<dbReference type="EMBL" id="JARJLG010000063">
    <property type="protein sequence ID" value="KAJ7755608.1"/>
    <property type="molecule type" value="Genomic_DNA"/>
</dbReference>
<dbReference type="Proteomes" id="UP001215280">
    <property type="component" value="Unassembled WGS sequence"/>
</dbReference>
<name>A0AAD7J5P4_9AGAR</name>
<accession>A0AAD7J5P4</accession>